<sequence>MSLISLAVPEISEWQVLEAVVRVVLGVTLEDLVQRFALLFLTHKEAFTAPPTRTVPCRCRESRLQLEQLSMALASSGDSSDVNPAAAKHSTTKGRTASKGGVTIADRPPWRHCYRPSTPSMVLYEPPRVCATRSEAGEDVEDQPRPSASTASRPSVRQAETQTQPQGSQGGGPETCCRGLRSQILDLRSLITGLQKDMAGLMQDERGDLPPESRERWREGVEFWQQRYEDLKEEQQQCLSRKKEKRR</sequence>
<dbReference type="KEGG" id="tpal:117645750"/>
<proteinExistence type="predicted"/>
<dbReference type="InParanoid" id="A0A6P8YWU9"/>
<organism evidence="4">
    <name type="scientific">Thrips palmi</name>
    <name type="common">Melon thrips</name>
    <dbReference type="NCBI Taxonomy" id="161013"/>
    <lineage>
        <taxon>Eukaryota</taxon>
        <taxon>Metazoa</taxon>
        <taxon>Ecdysozoa</taxon>
        <taxon>Arthropoda</taxon>
        <taxon>Hexapoda</taxon>
        <taxon>Insecta</taxon>
        <taxon>Pterygota</taxon>
        <taxon>Neoptera</taxon>
        <taxon>Paraneoptera</taxon>
        <taxon>Thysanoptera</taxon>
        <taxon>Terebrantia</taxon>
        <taxon>Thripoidea</taxon>
        <taxon>Thripidae</taxon>
        <taxon>Thrips</taxon>
    </lineage>
</organism>
<dbReference type="GeneID" id="117645750"/>
<accession>A0A6P8YWU9</accession>
<dbReference type="Proteomes" id="UP000515158">
    <property type="component" value="Unplaced"/>
</dbReference>
<evidence type="ECO:0000256" key="1">
    <source>
        <dbReference type="SAM" id="Coils"/>
    </source>
</evidence>
<keyword evidence="3" id="KW-1185">Reference proteome</keyword>
<keyword evidence="1" id="KW-0175">Coiled coil</keyword>
<evidence type="ECO:0000256" key="2">
    <source>
        <dbReference type="SAM" id="MobiDB-lite"/>
    </source>
</evidence>
<dbReference type="OrthoDB" id="10676928at2759"/>
<name>A0A6P8YWU9_THRPL</name>
<feature type="coiled-coil region" evidence="1">
    <location>
        <begin position="214"/>
        <end position="241"/>
    </location>
</feature>
<feature type="compositionally biased region" description="Low complexity" evidence="2">
    <location>
        <begin position="145"/>
        <end position="167"/>
    </location>
</feature>
<dbReference type="AlphaFoldDB" id="A0A6P8YWU9"/>
<dbReference type="RefSeq" id="XP_034242035.1">
    <property type="nucleotide sequence ID" value="XM_034386144.1"/>
</dbReference>
<feature type="region of interest" description="Disordered" evidence="2">
    <location>
        <begin position="134"/>
        <end position="177"/>
    </location>
</feature>
<reference evidence="4" key="1">
    <citation type="submission" date="2025-08" db="UniProtKB">
        <authorList>
            <consortium name="RefSeq"/>
        </authorList>
    </citation>
    <scope>IDENTIFICATION</scope>
    <source>
        <tissue evidence="4">Total insect</tissue>
    </source>
</reference>
<evidence type="ECO:0000313" key="3">
    <source>
        <dbReference type="Proteomes" id="UP000515158"/>
    </source>
</evidence>
<feature type="region of interest" description="Disordered" evidence="2">
    <location>
        <begin position="74"/>
        <end position="111"/>
    </location>
</feature>
<protein>
    <submittedName>
        <fullName evidence="4">Uncharacterized protein LOC117645750</fullName>
    </submittedName>
</protein>
<gene>
    <name evidence="4" type="primary">LOC117645750</name>
</gene>
<evidence type="ECO:0000313" key="4">
    <source>
        <dbReference type="RefSeq" id="XP_034242035.1"/>
    </source>
</evidence>